<sequence>MPNRHAAPAEVKQVQPAGLTVISFPEIQPSGLRFAAYDPTSALDRFLHNDLEGMRWLVEGHQDLDRLSREIAARQCMVAVPVCRRG</sequence>
<evidence type="ECO:0000313" key="2">
    <source>
        <dbReference type="Proteomes" id="UP000272010"/>
    </source>
</evidence>
<evidence type="ECO:0000313" key="1">
    <source>
        <dbReference type="EMBL" id="AYF04114.1"/>
    </source>
</evidence>
<geneLocation type="plasmid" evidence="2">
    <name>pyee5</name>
</geneLocation>
<proteinExistence type="predicted"/>
<dbReference type="AlphaFoldDB" id="A0A386UTY0"/>
<name>A0A386UTY0_9RHOB</name>
<protein>
    <submittedName>
        <fullName evidence="1">Uncharacterized protein</fullName>
    </submittedName>
</protein>
<keyword evidence="1" id="KW-0614">Plasmid</keyword>
<dbReference type="Proteomes" id="UP000272010">
    <property type="component" value="Plasmid pYEE5"/>
</dbReference>
<dbReference type="RefSeq" id="WP_120445214.1">
    <property type="nucleotide sequence ID" value="NZ_CP031083.1"/>
</dbReference>
<reference evidence="2" key="1">
    <citation type="submission" date="2018-07" db="EMBL/GenBank/DDBJ databases">
        <title>Genome Structure of the Opportunistic Pathogen Paracoccus yeei (Alphaproteobacteria) and Identification of Putative Virulence Factors.</title>
        <authorList>
            <person name="Lasek R."/>
            <person name="Szuplewska M."/>
            <person name="Mitura M."/>
            <person name="Decewicz P."/>
            <person name="Chmielowska C."/>
            <person name="Pawlot A."/>
            <person name="Sentkowska D."/>
            <person name="Czarnecki J."/>
            <person name="Bartosik D."/>
        </authorList>
    </citation>
    <scope>NUCLEOTIDE SEQUENCE [LARGE SCALE GENOMIC DNA]</scope>
    <source>
        <strain evidence="2">CCUG 32053</strain>
        <plasmid evidence="2">pyee5</plasmid>
    </source>
</reference>
<gene>
    <name evidence="1" type="ORF">PY32053_04620</name>
</gene>
<organism evidence="1 2">
    <name type="scientific">Paracoccus yeei</name>
    <dbReference type="NCBI Taxonomy" id="147645"/>
    <lineage>
        <taxon>Bacteria</taxon>
        <taxon>Pseudomonadati</taxon>
        <taxon>Pseudomonadota</taxon>
        <taxon>Alphaproteobacteria</taxon>
        <taxon>Rhodobacterales</taxon>
        <taxon>Paracoccaceae</taxon>
        <taxon>Paracoccus</taxon>
    </lineage>
</organism>
<accession>A0A386UTY0</accession>
<dbReference type="EMBL" id="CP031083">
    <property type="protein sequence ID" value="AYF04114.1"/>
    <property type="molecule type" value="Genomic_DNA"/>
</dbReference>